<evidence type="ECO:0000256" key="1">
    <source>
        <dbReference type="ARBA" id="ARBA00022527"/>
    </source>
</evidence>
<evidence type="ECO:0000256" key="5">
    <source>
        <dbReference type="ARBA" id="ARBA00022840"/>
    </source>
</evidence>
<dbReference type="Gene3D" id="1.10.510.10">
    <property type="entry name" value="Transferase(Phosphotransferase) domain 1"/>
    <property type="match status" value="1"/>
</dbReference>
<dbReference type="Proteomes" id="UP001516023">
    <property type="component" value="Unassembled WGS sequence"/>
</dbReference>
<feature type="domain" description="Protein kinase" evidence="8">
    <location>
        <begin position="68"/>
        <end position="327"/>
    </location>
</feature>
<dbReference type="PROSITE" id="PS00108">
    <property type="entry name" value="PROTEIN_KINASE_ST"/>
    <property type="match status" value="1"/>
</dbReference>
<feature type="binding site" evidence="6">
    <location>
        <position position="97"/>
    </location>
    <ligand>
        <name>ATP</name>
        <dbReference type="ChEBI" id="CHEBI:30616"/>
    </ligand>
</feature>
<dbReference type="FunFam" id="3.30.200.20:FF:000880">
    <property type="entry name" value="Predicted protein"/>
    <property type="match status" value="1"/>
</dbReference>
<evidence type="ECO:0000256" key="4">
    <source>
        <dbReference type="ARBA" id="ARBA00022777"/>
    </source>
</evidence>
<dbReference type="Gene3D" id="3.30.200.20">
    <property type="entry name" value="Phosphorylase Kinase, domain 1"/>
    <property type="match status" value="1"/>
</dbReference>
<comment type="similarity">
    <text evidence="7">Belongs to the protein kinase superfamily.</text>
</comment>
<protein>
    <recommendedName>
        <fullName evidence="8">Protein kinase domain-containing protein</fullName>
    </recommendedName>
</protein>
<proteinExistence type="inferred from homology"/>
<evidence type="ECO:0000259" key="8">
    <source>
        <dbReference type="PROSITE" id="PS50011"/>
    </source>
</evidence>
<dbReference type="InterPro" id="IPR050205">
    <property type="entry name" value="CDPK_Ser/Thr_kinases"/>
</dbReference>
<keyword evidence="5 6" id="KW-0067">ATP-binding</keyword>
<name>A0ABD3QZF2_9STRA</name>
<comment type="caution">
    <text evidence="9">The sequence shown here is derived from an EMBL/GenBank/DDBJ whole genome shotgun (WGS) entry which is preliminary data.</text>
</comment>
<dbReference type="InterPro" id="IPR008271">
    <property type="entry name" value="Ser/Thr_kinase_AS"/>
</dbReference>
<sequence length="332" mass="37522">MNPLLFCQACADYSVQPTKPETNRRTSACTISTKESSSSWTVHSTETDSQHSEFFVTGQYSDIFRDYDISPRVIGTGNYGSVRECVKLVTGERFAVKTIDKSRIGRLDHLQREVELLRLINHRSIMRLVDIYEDSDYVHIVTDKYTGGELFDKIINNTTSTGCLSEFEAARIIKSILEATVYLHANGIVHRDIKPENVLFESTQEGSPVKLIDFGLSRTHLPGEEPMKNAVGTAYYMSPEVINGSYDKSCDLWSIGVVTYILLSGYPPFNGSNDAEIYSSVRRGNLHFDGRVWGGLSHASRDFIRRLLCRDSSLRSTAEEALQHPWILRHCY</sequence>
<keyword evidence="4" id="KW-0418">Kinase</keyword>
<dbReference type="GO" id="GO:0004674">
    <property type="term" value="F:protein serine/threonine kinase activity"/>
    <property type="evidence" value="ECO:0007669"/>
    <property type="project" value="UniProtKB-KW"/>
</dbReference>
<evidence type="ECO:0000313" key="9">
    <source>
        <dbReference type="EMBL" id="KAL3803550.1"/>
    </source>
</evidence>
<dbReference type="GO" id="GO:0005524">
    <property type="term" value="F:ATP binding"/>
    <property type="evidence" value="ECO:0007669"/>
    <property type="project" value="UniProtKB-UniRule"/>
</dbReference>
<evidence type="ECO:0000256" key="3">
    <source>
        <dbReference type="ARBA" id="ARBA00022741"/>
    </source>
</evidence>
<keyword evidence="1 7" id="KW-0723">Serine/threonine-protein kinase</keyword>
<dbReference type="SMART" id="SM00220">
    <property type="entry name" value="S_TKc"/>
    <property type="match status" value="1"/>
</dbReference>
<dbReference type="PROSITE" id="PS00107">
    <property type="entry name" value="PROTEIN_KINASE_ATP"/>
    <property type="match status" value="1"/>
</dbReference>
<dbReference type="InterPro" id="IPR017441">
    <property type="entry name" value="Protein_kinase_ATP_BS"/>
</dbReference>
<dbReference type="CDD" id="cd05117">
    <property type="entry name" value="STKc_CAMK"/>
    <property type="match status" value="1"/>
</dbReference>
<accession>A0ABD3QZF2</accession>
<keyword evidence="2" id="KW-0808">Transferase</keyword>
<dbReference type="AlphaFoldDB" id="A0ABD3QZF2"/>
<dbReference type="FunFam" id="1.10.510.10:FF:000475">
    <property type="entry name" value="Calcium-dependent protein kinase 5"/>
    <property type="match status" value="1"/>
</dbReference>
<evidence type="ECO:0000256" key="7">
    <source>
        <dbReference type="RuleBase" id="RU000304"/>
    </source>
</evidence>
<dbReference type="PANTHER" id="PTHR24349">
    <property type="entry name" value="SERINE/THREONINE-PROTEIN KINASE"/>
    <property type="match status" value="1"/>
</dbReference>
<gene>
    <name evidence="9" type="ORF">HJC23_014098</name>
</gene>
<dbReference type="InterPro" id="IPR000719">
    <property type="entry name" value="Prot_kinase_dom"/>
</dbReference>
<dbReference type="InterPro" id="IPR011009">
    <property type="entry name" value="Kinase-like_dom_sf"/>
</dbReference>
<dbReference type="Pfam" id="PF00069">
    <property type="entry name" value="Pkinase"/>
    <property type="match status" value="1"/>
</dbReference>
<evidence type="ECO:0000256" key="2">
    <source>
        <dbReference type="ARBA" id="ARBA00022679"/>
    </source>
</evidence>
<dbReference type="PROSITE" id="PS50011">
    <property type="entry name" value="PROTEIN_KINASE_DOM"/>
    <property type="match status" value="1"/>
</dbReference>
<dbReference type="SUPFAM" id="SSF56112">
    <property type="entry name" value="Protein kinase-like (PK-like)"/>
    <property type="match status" value="1"/>
</dbReference>
<reference evidence="9 10" key="1">
    <citation type="journal article" date="2020" name="G3 (Bethesda)">
        <title>Improved Reference Genome for Cyclotella cryptica CCMP332, a Model for Cell Wall Morphogenesis, Salinity Adaptation, and Lipid Production in Diatoms (Bacillariophyta).</title>
        <authorList>
            <person name="Roberts W.R."/>
            <person name="Downey K.M."/>
            <person name="Ruck E.C."/>
            <person name="Traller J.C."/>
            <person name="Alverson A.J."/>
        </authorList>
    </citation>
    <scope>NUCLEOTIDE SEQUENCE [LARGE SCALE GENOMIC DNA]</scope>
    <source>
        <strain evidence="9 10">CCMP332</strain>
    </source>
</reference>
<evidence type="ECO:0000313" key="10">
    <source>
        <dbReference type="Proteomes" id="UP001516023"/>
    </source>
</evidence>
<keyword evidence="10" id="KW-1185">Reference proteome</keyword>
<dbReference type="EMBL" id="JABMIG020000013">
    <property type="protein sequence ID" value="KAL3803550.1"/>
    <property type="molecule type" value="Genomic_DNA"/>
</dbReference>
<keyword evidence="3 6" id="KW-0547">Nucleotide-binding</keyword>
<evidence type="ECO:0000256" key="6">
    <source>
        <dbReference type="PROSITE-ProRule" id="PRU10141"/>
    </source>
</evidence>
<organism evidence="9 10">
    <name type="scientific">Cyclotella cryptica</name>
    <dbReference type="NCBI Taxonomy" id="29204"/>
    <lineage>
        <taxon>Eukaryota</taxon>
        <taxon>Sar</taxon>
        <taxon>Stramenopiles</taxon>
        <taxon>Ochrophyta</taxon>
        <taxon>Bacillariophyta</taxon>
        <taxon>Coscinodiscophyceae</taxon>
        <taxon>Thalassiosirophycidae</taxon>
        <taxon>Stephanodiscales</taxon>
        <taxon>Stephanodiscaceae</taxon>
        <taxon>Cyclotella</taxon>
    </lineage>
</organism>